<sequence length="680" mass="76394">MSDVDRPEPIAVAAIVYHAPQERKSSHSCFALPGEVSLRQADCVLQKALVYAPSGSNDIACHYGDRKREKIDKQLNDLNARVDVLERLIRDIYPTLDIQSAQHVDRTLCKISSHAGGLSNVPEPAVIYNTQGPPVVTIDYTEEDFNCRGEIQALGFVGEHSEMVWLYRLKCAIKQSCTTPSTSQEDLIRSSVASMDYYQNDCEIAMRDEVDLLVRPSQSMADQLVDNYFEIIHPSFPIIGKTTFVGQYRSFYRDPTAQPGKQWLAVLNLVFATAAMHMSLVKTSDMDKAALRDHPNLQQVQVEGLAAFYLLASGQVNRSWKCCGIAIRSALIMGLNLRSESQSVAPLSKEIRYRVWWALYTLETSLSVTTGRPPSTSEVFRTTPLPMPFRDEILQRDHVLKYTKVQPARSCLMATLCSKGCSTFKDSLTDGVPLDCLAVNKRSPNKLTALMVAETQQPNDNLSLLYGANLTVLMREAIDSVYAPGSAHKSWSEMESMISSLNEKADNWLDTLPATYQFKEKSISGVVTRQHISLALHFYSTKLFILQPCLRGLLHKTLETSERSSMASDTMPVICIQSACQLLDILPDEPDVTWLYRDCPWWCALHYIMQSITIILTECFIRTKLGKTDTMSIVPRFRKARAWLKEMSKTDDSARKAWFVCMDFIICHGSELGLDADDSL</sequence>
<dbReference type="Pfam" id="PF04082">
    <property type="entry name" value="Fungal_trans"/>
    <property type="match status" value="1"/>
</dbReference>
<dbReference type="GO" id="GO:0003677">
    <property type="term" value="F:DNA binding"/>
    <property type="evidence" value="ECO:0007669"/>
    <property type="project" value="InterPro"/>
</dbReference>
<gene>
    <name evidence="3" type="ORF">PENARI_c066G06364</name>
</gene>
<name>A0A1F5L1K7_PENAI</name>
<evidence type="ECO:0000313" key="4">
    <source>
        <dbReference type="Proteomes" id="UP000177622"/>
    </source>
</evidence>
<feature type="domain" description="Xylanolytic transcriptional activator regulatory" evidence="2">
    <location>
        <begin position="319"/>
        <end position="392"/>
    </location>
</feature>
<organism evidence="3 4">
    <name type="scientific">Penicillium arizonense</name>
    <dbReference type="NCBI Taxonomy" id="1835702"/>
    <lineage>
        <taxon>Eukaryota</taxon>
        <taxon>Fungi</taxon>
        <taxon>Dikarya</taxon>
        <taxon>Ascomycota</taxon>
        <taxon>Pezizomycotina</taxon>
        <taxon>Eurotiomycetes</taxon>
        <taxon>Eurotiomycetidae</taxon>
        <taxon>Eurotiales</taxon>
        <taxon>Aspergillaceae</taxon>
        <taxon>Penicillium</taxon>
    </lineage>
</organism>
<dbReference type="PANTHER" id="PTHR47654:SF1">
    <property type="entry name" value="ZN(II)2CYS6 TRANSCRIPTION FACTOR (EUROFUNG)"/>
    <property type="match status" value="1"/>
</dbReference>
<comment type="caution">
    <text evidence="3">The sequence shown here is derived from an EMBL/GenBank/DDBJ whole genome shotgun (WGS) entry which is preliminary data.</text>
</comment>
<reference evidence="3 4" key="1">
    <citation type="journal article" date="2016" name="Sci. Rep.">
        <title>Penicillium arizonense, a new, genome sequenced fungal species, reveals a high chemical diversity in secreted metabolites.</title>
        <authorList>
            <person name="Grijseels S."/>
            <person name="Nielsen J.C."/>
            <person name="Randelovic M."/>
            <person name="Nielsen J."/>
            <person name="Nielsen K.F."/>
            <person name="Workman M."/>
            <person name="Frisvad J.C."/>
        </authorList>
    </citation>
    <scope>NUCLEOTIDE SEQUENCE [LARGE SCALE GENOMIC DNA]</scope>
    <source>
        <strain evidence="3 4">CBS 141311</strain>
    </source>
</reference>
<accession>A0A1F5L1K7</accession>
<dbReference type="OrthoDB" id="5296287at2759"/>
<dbReference type="RefSeq" id="XP_022482551.1">
    <property type="nucleotide sequence ID" value="XM_022637591.1"/>
</dbReference>
<dbReference type="PANTHER" id="PTHR47654">
    <property type="entry name" value="ZN(II)2CYS6 TRANSCRIPTION FACTOR (EUROFUNG)-RELATED"/>
    <property type="match status" value="1"/>
</dbReference>
<dbReference type="GeneID" id="34582325"/>
<dbReference type="CDD" id="cd12148">
    <property type="entry name" value="fungal_TF_MHR"/>
    <property type="match status" value="1"/>
</dbReference>
<dbReference type="GO" id="GO:0008270">
    <property type="term" value="F:zinc ion binding"/>
    <property type="evidence" value="ECO:0007669"/>
    <property type="project" value="InterPro"/>
</dbReference>
<evidence type="ECO:0000313" key="3">
    <source>
        <dbReference type="EMBL" id="OGE47085.1"/>
    </source>
</evidence>
<dbReference type="SMART" id="SM00906">
    <property type="entry name" value="Fungal_trans"/>
    <property type="match status" value="1"/>
</dbReference>
<dbReference type="EMBL" id="LXJU01000066">
    <property type="protein sequence ID" value="OGE47085.1"/>
    <property type="molecule type" value="Genomic_DNA"/>
</dbReference>
<dbReference type="AlphaFoldDB" id="A0A1F5L1K7"/>
<proteinExistence type="predicted"/>
<dbReference type="Proteomes" id="UP000177622">
    <property type="component" value="Unassembled WGS sequence"/>
</dbReference>
<evidence type="ECO:0000259" key="2">
    <source>
        <dbReference type="SMART" id="SM00906"/>
    </source>
</evidence>
<keyword evidence="1" id="KW-0539">Nucleus</keyword>
<keyword evidence="4" id="KW-1185">Reference proteome</keyword>
<evidence type="ECO:0000256" key="1">
    <source>
        <dbReference type="ARBA" id="ARBA00023242"/>
    </source>
</evidence>
<dbReference type="InterPro" id="IPR007219">
    <property type="entry name" value="XnlR_reg_dom"/>
</dbReference>
<dbReference type="InterPro" id="IPR053230">
    <property type="entry name" value="Trans_reg_galc"/>
</dbReference>
<protein>
    <recommendedName>
        <fullName evidence="2">Xylanolytic transcriptional activator regulatory domain-containing protein</fullName>
    </recommendedName>
</protein>
<dbReference type="GO" id="GO:0006351">
    <property type="term" value="P:DNA-templated transcription"/>
    <property type="evidence" value="ECO:0007669"/>
    <property type="project" value="InterPro"/>
</dbReference>